<accession>A0A285JRC4</accession>
<proteinExistence type="predicted"/>
<evidence type="ECO:0000313" key="3">
    <source>
        <dbReference type="Proteomes" id="UP000219612"/>
    </source>
</evidence>
<protein>
    <submittedName>
        <fullName evidence="2">Uncharacterized protein</fullName>
    </submittedName>
</protein>
<dbReference type="AlphaFoldDB" id="A0A285JRC4"/>
<sequence length="67" mass="7030">MEESTYTQDLLNAIAAATTLAAILAAAGVAVYATYVIIRVCARQATVAIYLTTVLVVGFVIIGLLNR</sequence>
<gene>
    <name evidence="2" type="ORF">SAMN05421748_12430</name>
</gene>
<dbReference type="Proteomes" id="UP000219612">
    <property type="component" value="Unassembled WGS sequence"/>
</dbReference>
<evidence type="ECO:0000256" key="1">
    <source>
        <dbReference type="SAM" id="Phobius"/>
    </source>
</evidence>
<reference evidence="2 3" key="1">
    <citation type="submission" date="2017-09" db="EMBL/GenBank/DDBJ databases">
        <authorList>
            <person name="Ehlers B."/>
            <person name="Leendertz F.H."/>
        </authorList>
    </citation>
    <scope>NUCLEOTIDE SEQUENCE [LARGE SCALE GENOMIC DNA]</scope>
    <source>
        <strain evidence="2 3">CGMCC 4.6857</strain>
    </source>
</reference>
<name>A0A285JRC4_9ACTN</name>
<keyword evidence="1" id="KW-0812">Transmembrane</keyword>
<dbReference type="EMBL" id="OBDY01000024">
    <property type="protein sequence ID" value="SNY62808.1"/>
    <property type="molecule type" value="Genomic_DNA"/>
</dbReference>
<feature type="transmembrane region" description="Helical" evidence="1">
    <location>
        <begin position="47"/>
        <end position="65"/>
    </location>
</feature>
<dbReference type="RefSeq" id="WP_097326729.1">
    <property type="nucleotide sequence ID" value="NZ_OBDY01000024.1"/>
</dbReference>
<organism evidence="2 3">
    <name type="scientific">Paractinoplanes atraurantiacus</name>
    <dbReference type="NCBI Taxonomy" id="1036182"/>
    <lineage>
        <taxon>Bacteria</taxon>
        <taxon>Bacillati</taxon>
        <taxon>Actinomycetota</taxon>
        <taxon>Actinomycetes</taxon>
        <taxon>Micromonosporales</taxon>
        <taxon>Micromonosporaceae</taxon>
        <taxon>Paractinoplanes</taxon>
    </lineage>
</organism>
<feature type="transmembrane region" description="Helical" evidence="1">
    <location>
        <begin position="12"/>
        <end position="35"/>
    </location>
</feature>
<keyword evidence="1" id="KW-1133">Transmembrane helix</keyword>
<keyword evidence="1" id="KW-0472">Membrane</keyword>
<keyword evidence="3" id="KW-1185">Reference proteome</keyword>
<evidence type="ECO:0000313" key="2">
    <source>
        <dbReference type="EMBL" id="SNY62808.1"/>
    </source>
</evidence>